<dbReference type="EMBL" id="LSRX01000125">
    <property type="protein sequence ID" value="OLQ08072.1"/>
    <property type="molecule type" value="Genomic_DNA"/>
</dbReference>
<feature type="region of interest" description="Disordered" evidence="3">
    <location>
        <begin position="858"/>
        <end position="903"/>
    </location>
</feature>
<feature type="domain" description="C3H1-type" evidence="5">
    <location>
        <begin position="1147"/>
        <end position="1173"/>
    </location>
</feature>
<organism evidence="8 9">
    <name type="scientific">Symbiodinium microadriaticum</name>
    <name type="common">Dinoflagellate</name>
    <name type="synonym">Zooxanthella microadriatica</name>
    <dbReference type="NCBI Taxonomy" id="2951"/>
    <lineage>
        <taxon>Eukaryota</taxon>
        <taxon>Sar</taxon>
        <taxon>Alveolata</taxon>
        <taxon>Dinophyceae</taxon>
        <taxon>Suessiales</taxon>
        <taxon>Symbiodiniaceae</taxon>
        <taxon>Symbiodinium</taxon>
    </lineage>
</organism>
<evidence type="ECO:0000259" key="5">
    <source>
        <dbReference type="PROSITE" id="PS50103"/>
    </source>
</evidence>
<feature type="compositionally biased region" description="Basic residues" evidence="3">
    <location>
        <begin position="609"/>
        <end position="624"/>
    </location>
</feature>
<feature type="transmembrane region" description="Helical" evidence="4">
    <location>
        <begin position="206"/>
        <end position="229"/>
    </location>
</feature>
<evidence type="ECO:0000313" key="8">
    <source>
        <dbReference type="EMBL" id="OLQ08072.1"/>
    </source>
</evidence>
<dbReference type="PANTHER" id="PTHR11439:SF467">
    <property type="entry name" value="INTEGRASE CATALYTIC DOMAIN-CONTAINING PROTEIN"/>
    <property type="match status" value="1"/>
</dbReference>
<feature type="coiled-coil region" evidence="2">
    <location>
        <begin position="2074"/>
        <end position="2101"/>
    </location>
</feature>
<dbReference type="OrthoDB" id="461629at2759"/>
<feature type="region of interest" description="Disordered" evidence="3">
    <location>
        <begin position="524"/>
        <end position="573"/>
    </location>
</feature>
<dbReference type="Gene3D" id="3.30.420.10">
    <property type="entry name" value="Ribonuclease H-like superfamily/Ribonuclease H"/>
    <property type="match status" value="1"/>
</dbReference>
<evidence type="ECO:0000256" key="2">
    <source>
        <dbReference type="SAM" id="Coils"/>
    </source>
</evidence>
<reference evidence="8 9" key="1">
    <citation type="submission" date="2016-02" db="EMBL/GenBank/DDBJ databases">
        <title>Genome analysis of coral dinoflagellate symbionts highlights evolutionary adaptations to a symbiotic lifestyle.</title>
        <authorList>
            <person name="Aranda M."/>
            <person name="Li Y."/>
            <person name="Liew Y.J."/>
            <person name="Baumgarten S."/>
            <person name="Simakov O."/>
            <person name="Wilson M."/>
            <person name="Piel J."/>
            <person name="Ashoor H."/>
            <person name="Bougouffa S."/>
            <person name="Bajic V.B."/>
            <person name="Ryu T."/>
            <person name="Ravasi T."/>
            <person name="Bayer T."/>
            <person name="Micklem G."/>
            <person name="Kim H."/>
            <person name="Bhak J."/>
            <person name="Lajeunesse T.C."/>
            <person name="Voolstra C.R."/>
        </authorList>
    </citation>
    <scope>NUCLEOTIDE SEQUENCE [LARGE SCALE GENOMIC DNA]</scope>
    <source>
        <strain evidence="8 9">CCMP2467</strain>
    </source>
</reference>
<dbReference type="InterPro" id="IPR036397">
    <property type="entry name" value="RNaseH_sf"/>
</dbReference>
<feature type="compositionally biased region" description="Low complexity" evidence="3">
    <location>
        <begin position="1914"/>
        <end position="1928"/>
    </location>
</feature>
<dbReference type="SUPFAM" id="SSF57756">
    <property type="entry name" value="Retrovirus zinc finger-like domains"/>
    <property type="match status" value="1"/>
</dbReference>
<dbReference type="Gene3D" id="4.10.60.10">
    <property type="entry name" value="Zinc finger, CCHC-type"/>
    <property type="match status" value="1"/>
</dbReference>
<feature type="compositionally biased region" description="Acidic residues" evidence="3">
    <location>
        <begin position="1893"/>
        <end position="1907"/>
    </location>
</feature>
<accession>A0A1Q9EKW1</accession>
<dbReference type="GO" id="GO:0003676">
    <property type="term" value="F:nucleic acid binding"/>
    <property type="evidence" value="ECO:0007669"/>
    <property type="project" value="InterPro"/>
</dbReference>
<feature type="compositionally biased region" description="Basic and acidic residues" evidence="3">
    <location>
        <begin position="1862"/>
        <end position="1892"/>
    </location>
</feature>
<feature type="compositionally biased region" description="Low complexity" evidence="3">
    <location>
        <begin position="1412"/>
        <end position="1421"/>
    </location>
</feature>
<dbReference type="PROSITE" id="PS50994">
    <property type="entry name" value="INTEGRASE"/>
    <property type="match status" value="1"/>
</dbReference>
<evidence type="ECO:0000313" key="9">
    <source>
        <dbReference type="Proteomes" id="UP000186817"/>
    </source>
</evidence>
<proteinExistence type="predicted"/>
<feature type="compositionally biased region" description="Basic and acidic residues" evidence="3">
    <location>
        <begin position="1838"/>
        <end position="1847"/>
    </location>
</feature>
<feature type="compositionally biased region" description="Acidic residues" evidence="3">
    <location>
        <begin position="631"/>
        <end position="644"/>
    </location>
</feature>
<keyword evidence="1" id="KW-0479">Metal-binding</keyword>
<evidence type="ECO:0000256" key="1">
    <source>
        <dbReference type="PROSITE-ProRule" id="PRU00723"/>
    </source>
</evidence>
<keyword evidence="9" id="KW-1185">Reference proteome</keyword>
<sequence length="2787" mass="308126">MANNAAATSRYANPDSVHNVAAVRQMFPFQGSFIEEIELRGICLEQLKRIRLYAHTCSFHWWDNLPKEVSPSAGEMLTTEILNFHHLGVWLVKPATKEHRCSFSELFPRQKASPFWFVSHAWAQRYVDFMACVQSHVAARSLNEASPYWVCAFAQRLHNAPSEGATAVISEGLRVALTASQGRRLFYAELRGEAESKNVLCMVAELFYGSLDLGSVLITLLCVLLGWVASSAVSAGRGQAQELQALRQELLESRRREDELNNRLQAMQAGGHGLQEAMTSLAEIQREVLERARSRDDRVTLVDNKGLAKPDKFGRAGSEHQFLQWKVRFETFVLSIHKDLEQALSYAEDSEDVLTGTRLKALFGPVSPGVVHVTHLEEKDAQLHAALQTLCEGEAFTLVRSAGRGAGLEAWRKLHRRYDPSTGGRRRALLRQVLTPQKCSKIEELSSSIELWEEAVRQFEQRRRPDGSRAQLDDDIKIAVLEAMCPPDLEKHLQLSRHRLSTYEEVRAELSNYLETRAGTKVQLRLPGASRDDSGPVPMDVGAFEKKGKGKGKDKKGKGKGGKAAGGKDQRETRECHNCGKVGHLARDCWAPKKDKNQGGGGKPDKRKKEGKGKDKKGKGKGGKSLHNVEDGEDEPEEESEEPEANFLAIAGLTEVSLSESEDEGLHAAESQENQGPSEGVSGAVGSADPGPAGAKKEEEEEVKEEEEEESSESSSYVEALLYPGDPGYDSLGDDGEESEGDYVEVCVEPCGYCYSEECDQTHDDEFRHVCSTCRLAKMSADHRSRVLLWTPLEAFEFSVDKTICVVKGLTLEQFKELTEGQKNAYRDAVDPEQVKRINQDDVLKGLSRFREAESKSFFKKAGHPGEDPSQASGQAGVRGEQASGSRDLPARPSGAASGTLMHRTIEMLEITNLGVEKREKERTKAADREATARPKLTEETVLDQSWHDARYHRARQAGVNHSQAWNEEKKRRRATLHRQQGTAERAQERLANERKWHREFDSRPVKEEEYHDEAAPRLETEAVEETEPGKLRVLTGSAKQVKRGELKKGEEATFVASARTYRKLSQAEVSRFRTETREDERKVMERKRVDLQKKRTREMTEEKKEARKKRVKAASRRKEACRNLLWFGECTRARCPFGHDPELVKKAKFSVCSEFSRGVCGRKQCRFVHDELEREKYQLLRRHRQRQRDASEASGHAGVVLREAPGVVLKEAPKEEQAKEEPVDLCHLSNAGGSAESWEGYKKVTVNFDTGAAISAIPVAVAQAATRKTAASEKCYRTASGEVIEDQGGALVQGYDAAGVGRKIEGRVTDVHRMLASGAAVGKHNHVLLMGSKGYVMPKGGKIAKALEKAFREELKAGRGKDVLEMEERRGIYVFDLWVKESKETDCRVGPMAGGQADPEAAGGEGGMEGVGASRSSGPAGPEGEGSGEQRRARVPKAPTAPTRAEVEEHEATGHVIHRSWCPHCVRARGDLERHPRVKEDDRSIPTLSFDYFYFSEEGQPHLQVKDDFSGMMWSSAIPAKGADPFAANFVAACVVETGYRKILLKSDNEASLKALKELAKQSMQGVEVLSEESKTGDSRANGRVEASVKETKREVRALLSDLRSRIKKEKLHDNHPMMAWVSRHSDFLISRYRVGQDGRTPYERLKGKAWRLPCVCFGERVWFRPLAAYVKKHLSSGTDPKVLAGHYVGTHARNGDVLVMTTFGVLRGGSLRRMTPEERWNDEEFEKLQGVPWKPMASEESRRVEAPVKVDLPEMVGPTEVATRASGARNLYVMRSDVEGDPTPGCPGCEAIMLDLPAVTHNQFCRGRIQEKLSKTPAGKARVERAMKRKSAAMDGRPDAEESETKAATALGAPEDEAPGGEKRKQGETSTEATDKKGKVETRGTKRAGQEPDELYWGDLLEEPEVVTANPSSGSAAEGSSLSHSAFWGPAVPDAEPGGPSQAGGQAASGGEQAQQVDDAMPDAGLLELAQLVVDDDTGEQDVFEVAGLLKSLGKRGPAEAAGRLTEVSNKLGLEVGFSLDLGAPKEGGESWDLSRESEAETLKAKLCAEKPLLLVGALPAGAFSPVAVLDKRAAKTQKQLAEEGKAQLRNQVESFKVQHQSGRLFLYEHPRGCKGWEETSFRDLRLHEGVQVVEGPVCKWRLGASYVKRVTRWVTNSAILAASLKARCVEPMQRNLRIERGTACEPGRYPTPLAKAILLGLKGALLEAGELSAVTAHTAGPVPDEPELEVDWNQYNSSGSREYWDSITGAPLDPELVERARSDELAWVRKQCVYRKVPIEQCLSTTGRQPISLKWLDRNKGDSQSPNYRSRLVVREIKRSSKTDDLPEHELFSAMPPLEALKLLCSLLVSEKVSKKGKPLKLKLYDISRAHFYGESRRQVFTNLPEGDEEEGYCALLQKTMYGTQDASSVWQETYTKLMDAHGIKNGSAWPAIFGCSERGLRMLVHGDDFFVLGDEEGQKFVEKVLAEKFEYRVDGCIGPEAADGSTLTVLNRIIEYDKATGTVKYEADPRHAEMVVKTLGLETAKPVTTPAEKQTLQSVLASMSMPTLPPDQASLYRSVVMRASYLSQDRADIAEAVKTLARRMQSPTEYDLTRLKRLGRYLKGRPRVQILFRPQQMFTKLRCYVDSDHAGCLITRRSTSGLILMAGRHCIKSSSTLQSTISLSSGESEFYAIVKGAALTLSMVALLEQWDLKVDAVVSSDSSAARGTCSRRGLGKLRHVQTRYLWVQERVQRNDISIEAVGTAHNVADACTKPLTAQVIAKHMASIGQVFSEGKSVAAKAVS</sequence>
<feature type="compositionally biased region" description="Acidic residues" evidence="3">
    <location>
        <begin position="699"/>
        <end position="712"/>
    </location>
</feature>
<feature type="compositionally biased region" description="Basic and acidic residues" evidence="3">
    <location>
        <begin position="590"/>
        <end position="608"/>
    </location>
</feature>
<dbReference type="InterPro" id="IPR036875">
    <property type="entry name" value="Znf_CCHC_sf"/>
</dbReference>
<feature type="domain" description="CCHC-type" evidence="6">
    <location>
        <begin position="576"/>
        <end position="589"/>
    </location>
</feature>
<protein>
    <submittedName>
        <fullName evidence="8">Retrovirus-related Pol polyprotein from transposon TNT 1-94</fullName>
    </submittedName>
</protein>
<dbReference type="SMART" id="SM00343">
    <property type="entry name" value="ZnF_C2HC"/>
    <property type="match status" value="1"/>
</dbReference>
<feature type="domain" description="Integrase catalytic" evidence="7">
    <location>
        <begin position="1473"/>
        <end position="1651"/>
    </location>
</feature>
<dbReference type="Pfam" id="PF07727">
    <property type="entry name" value="RVT_2"/>
    <property type="match status" value="1"/>
</dbReference>
<dbReference type="PROSITE" id="PS50103">
    <property type="entry name" value="ZF_C3H1"/>
    <property type="match status" value="2"/>
</dbReference>
<name>A0A1Q9EKW1_SYMMI</name>
<keyword evidence="4" id="KW-1133">Transmembrane helix</keyword>
<dbReference type="PROSITE" id="PS50158">
    <property type="entry name" value="ZF_CCHC"/>
    <property type="match status" value="1"/>
</dbReference>
<dbReference type="InterPro" id="IPR001878">
    <property type="entry name" value="Znf_CCHC"/>
</dbReference>
<evidence type="ECO:0000256" key="3">
    <source>
        <dbReference type="SAM" id="MobiDB-lite"/>
    </source>
</evidence>
<keyword evidence="4" id="KW-0472">Membrane</keyword>
<evidence type="ECO:0000259" key="6">
    <source>
        <dbReference type="PROSITE" id="PS50158"/>
    </source>
</evidence>
<dbReference type="GO" id="GO:0015074">
    <property type="term" value="P:DNA integration"/>
    <property type="evidence" value="ECO:0007669"/>
    <property type="project" value="InterPro"/>
</dbReference>
<feature type="compositionally biased region" description="Basic residues" evidence="3">
    <location>
        <begin position="548"/>
        <end position="561"/>
    </location>
</feature>
<keyword evidence="1" id="KW-0862">Zinc</keyword>
<dbReference type="Pfam" id="PF00098">
    <property type="entry name" value="zf-CCHC"/>
    <property type="match status" value="1"/>
</dbReference>
<dbReference type="CDD" id="cd09272">
    <property type="entry name" value="RNase_HI_RT_Ty1"/>
    <property type="match status" value="1"/>
</dbReference>
<dbReference type="InterPro" id="IPR000571">
    <property type="entry name" value="Znf_CCCH"/>
</dbReference>
<feature type="region of interest" description="Disordered" evidence="3">
    <location>
        <begin position="590"/>
        <end position="728"/>
    </location>
</feature>
<dbReference type="InterPro" id="IPR001584">
    <property type="entry name" value="Integrase_cat-core"/>
</dbReference>
<dbReference type="InterPro" id="IPR013103">
    <property type="entry name" value="RVT_2"/>
</dbReference>
<comment type="caution">
    <text evidence="8">The sequence shown here is derived from an EMBL/GenBank/DDBJ whole genome shotgun (WGS) entry which is preliminary data.</text>
</comment>
<feature type="region of interest" description="Disordered" evidence="3">
    <location>
        <begin position="1816"/>
        <end position="1959"/>
    </location>
</feature>
<gene>
    <name evidence="8" type="ORF">AK812_SmicGene8477</name>
</gene>
<dbReference type="Gene3D" id="3.30.1370.210">
    <property type="match status" value="1"/>
</dbReference>
<evidence type="ECO:0000256" key="4">
    <source>
        <dbReference type="SAM" id="Phobius"/>
    </source>
</evidence>
<keyword evidence="4" id="KW-0812">Transmembrane</keyword>
<feature type="zinc finger region" description="C3H1-type" evidence="1">
    <location>
        <begin position="1116"/>
        <end position="1143"/>
    </location>
</feature>
<feature type="zinc finger region" description="C3H1-type" evidence="1">
    <location>
        <begin position="1147"/>
        <end position="1173"/>
    </location>
</feature>
<feature type="region of interest" description="Disordered" evidence="3">
    <location>
        <begin position="1388"/>
        <end position="1449"/>
    </location>
</feature>
<evidence type="ECO:0000259" key="7">
    <source>
        <dbReference type="PROSITE" id="PS50994"/>
    </source>
</evidence>
<keyword evidence="1" id="KW-0863">Zinc-finger</keyword>
<feature type="compositionally biased region" description="Low complexity" evidence="3">
    <location>
        <begin position="1937"/>
        <end position="1958"/>
    </location>
</feature>
<dbReference type="Proteomes" id="UP000186817">
    <property type="component" value="Unassembled WGS sequence"/>
</dbReference>
<keyword evidence="2" id="KW-0175">Coiled coil</keyword>
<dbReference type="GO" id="GO:0008270">
    <property type="term" value="F:zinc ion binding"/>
    <property type="evidence" value="ECO:0007669"/>
    <property type="project" value="UniProtKB-KW"/>
</dbReference>
<dbReference type="PANTHER" id="PTHR11439">
    <property type="entry name" value="GAG-POL-RELATED RETROTRANSPOSON"/>
    <property type="match status" value="1"/>
</dbReference>
<feature type="domain" description="C3H1-type" evidence="5">
    <location>
        <begin position="1116"/>
        <end position="1143"/>
    </location>
</feature>